<evidence type="ECO:0000313" key="9">
    <source>
        <dbReference type="EMBL" id="RKL65906.1"/>
    </source>
</evidence>
<accession>A0A3A9KMD5</accession>
<name>A0A3A9KMD5_9BACI</name>
<organism evidence="9 10">
    <name type="scientific">Salipaludibacillus neizhouensis</name>
    <dbReference type="NCBI Taxonomy" id="885475"/>
    <lineage>
        <taxon>Bacteria</taxon>
        <taxon>Bacillati</taxon>
        <taxon>Bacillota</taxon>
        <taxon>Bacilli</taxon>
        <taxon>Bacillales</taxon>
        <taxon>Bacillaceae</taxon>
    </lineage>
</organism>
<dbReference type="RefSeq" id="WP_110935018.1">
    <property type="nucleotide sequence ID" value="NZ_KZ614146.1"/>
</dbReference>
<evidence type="ECO:0000256" key="1">
    <source>
        <dbReference type="ARBA" id="ARBA00009369"/>
    </source>
</evidence>
<evidence type="ECO:0000256" key="7">
    <source>
        <dbReference type="SAM" id="MobiDB-lite"/>
    </source>
</evidence>
<keyword evidence="6" id="KW-0175">Coiled coil</keyword>
<protein>
    <recommendedName>
        <fullName evidence="2 5">Cell shape-determining protein MreC</fullName>
    </recommendedName>
    <alternativeName>
        <fullName evidence="4 5">Cell shape protein MreC</fullName>
    </alternativeName>
</protein>
<evidence type="ECO:0000256" key="5">
    <source>
        <dbReference type="PIRNR" id="PIRNR038471"/>
    </source>
</evidence>
<dbReference type="PIRSF" id="PIRSF038471">
    <property type="entry name" value="MreC"/>
    <property type="match status" value="1"/>
</dbReference>
<feature type="coiled-coil region" evidence="6">
    <location>
        <begin position="79"/>
        <end position="113"/>
    </location>
</feature>
<dbReference type="InterPro" id="IPR055342">
    <property type="entry name" value="MreC_beta-barrel_core"/>
</dbReference>
<feature type="domain" description="Rod shape-determining protein MreC beta-barrel core" evidence="8">
    <location>
        <begin position="125"/>
        <end position="276"/>
    </location>
</feature>
<comment type="function">
    <text evidence="5">Involved in formation and maintenance of cell shape.</text>
</comment>
<comment type="similarity">
    <text evidence="1 5">Belongs to the MreC family.</text>
</comment>
<reference evidence="9 10" key="1">
    <citation type="submission" date="2017-10" db="EMBL/GenBank/DDBJ databases">
        <title>Bacillus sp. nov., a halophilic bacterium isolated from a Keqin Lake.</title>
        <authorList>
            <person name="Wang H."/>
        </authorList>
    </citation>
    <scope>NUCLEOTIDE SEQUENCE [LARGE SCALE GENOMIC DNA]</scope>
    <source>
        <strain evidence="9 10">KCTC 13187</strain>
    </source>
</reference>
<dbReference type="GO" id="GO:0005886">
    <property type="term" value="C:plasma membrane"/>
    <property type="evidence" value="ECO:0007669"/>
    <property type="project" value="TreeGrafter"/>
</dbReference>
<dbReference type="InterPro" id="IPR007221">
    <property type="entry name" value="MreC"/>
</dbReference>
<feature type="region of interest" description="Disordered" evidence="7">
    <location>
        <begin position="282"/>
        <end position="316"/>
    </location>
</feature>
<dbReference type="NCBIfam" id="TIGR00219">
    <property type="entry name" value="mreC"/>
    <property type="match status" value="1"/>
</dbReference>
<dbReference type="PANTHER" id="PTHR34138:SF1">
    <property type="entry name" value="CELL SHAPE-DETERMINING PROTEIN MREC"/>
    <property type="match status" value="1"/>
</dbReference>
<dbReference type="InterPro" id="IPR042177">
    <property type="entry name" value="Cell/Rod_1"/>
</dbReference>
<evidence type="ECO:0000256" key="4">
    <source>
        <dbReference type="ARBA" id="ARBA00032089"/>
    </source>
</evidence>
<dbReference type="Proteomes" id="UP000281498">
    <property type="component" value="Unassembled WGS sequence"/>
</dbReference>
<evidence type="ECO:0000256" key="2">
    <source>
        <dbReference type="ARBA" id="ARBA00013855"/>
    </source>
</evidence>
<gene>
    <name evidence="9" type="primary">mreC</name>
    <name evidence="9" type="ORF">CR203_17690</name>
</gene>
<evidence type="ECO:0000256" key="6">
    <source>
        <dbReference type="SAM" id="Coils"/>
    </source>
</evidence>
<dbReference type="Gene3D" id="2.40.10.350">
    <property type="entry name" value="Rod shape-determining protein MreC, domain 2"/>
    <property type="match status" value="1"/>
</dbReference>
<evidence type="ECO:0000256" key="3">
    <source>
        <dbReference type="ARBA" id="ARBA00022960"/>
    </source>
</evidence>
<dbReference type="AlphaFoldDB" id="A0A3A9KMD5"/>
<dbReference type="Pfam" id="PF04085">
    <property type="entry name" value="MreC"/>
    <property type="match status" value="1"/>
</dbReference>
<dbReference type="InterPro" id="IPR042175">
    <property type="entry name" value="Cell/Rod_MreC_2"/>
</dbReference>
<keyword evidence="10" id="KW-1185">Reference proteome</keyword>
<dbReference type="GO" id="GO:0008360">
    <property type="term" value="P:regulation of cell shape"/>
    <property type="evidence" value="ECO:0007669"/>
    <property type="project" value="UniProtKB-KW"/>
</dbReference>
<keyword evidence="3 5" id="KW-0133">Cell shape</keyword>
<evidence type="ECO:0000313" key="10">
    <source>
        <dbReference type="Proteomes" id="UP000281498"/>
    </source>
</evidence>
<dbReference type="EMBL" id="PDOE01000010">
    <property type="protein sequence ID" value="RKL65906.1"/>
    <property type="molecule type" value="Genomic_DNA"/>
</dbReference>
<dbReference type="PANTHER" id="PTHR34138">
    <property type="entry name" value="CELL SHAPE-DETERMINING PROTEIN MREC"/>
    <property type="match status" value="1"/>
</dbReference>
<evidence type="ECO:0000259" key="8">
    <source>
        <dbReference type="Pfam" id="PF04085"/>
    </source>
</evidence>
<dbReference type="Gene3D" id="2.40.10.340">
    <property type="entry name" value="Rod shape-determining protein MreC, domain 1"/>
    <property type="match status" value="1"/>
</dbReference>
<proteinExistence type="inferred from homology"/>
<comment type="caution">
    <text evidence="9">The sequence shown here is derived from an EMBL/GenBank/DDBJ whole genome shotgun (WGS) entry which is preliminary data.</text>
</comment>
<sequence>MTPFFSNKRLIILLVCMIILVGLIGYSMSDRRDLSWPEQFVQDTVGWVQSAFSGPSHIAAGFFESVSDMRNLYEENQVLKSHLDEYATIQVEVNELRRRNDELEGAIDLKEDYDLMDYTVRSALVIQRSPDRWNEQVGINKGAQNGIEENMAVITSEGLIGKIDQVSQFSSTIQLLSDQDILNRISATVDADEAVQGFIEGIDPETGYLQFTKINIDVELENGQTVVTSGLGGVFPRNLQIGEIVDYEYDEFGLTQTAYVEPSADFYQLDYVMVVERSADKLEEDIDPDAEGFGESENEDNADSEESNNESGDEDS</sequence>
<dbReference type="OrthoDB" id="9792313at2"/>